<dbReference type="GO" id="GO:0030162">
    <property type="term" value="P:regulation of proteolysis"/>
    <property type="evidence" value="ECO:0007669"/>
    <property type="project" value="TreeGrafter"/>
</dbReference>
<dbReference type="GO" id="GO:0005543">
    <property type="term" value="F:phospholipid binding"/>
    <property type="evidence" value="ECO:0007669"/>
    <property type="project" value="TreeGrafter"/>
</dbReference>
<evidence type="ECO:0000313" key="2">
    <source>
        <dbReference type="EMBL" id="KIK21036.1"/>
    </source>
</evidence>
<dbReference type="STRING" id="765257.A0A0C9YWB1"/>
<dbReference type="Proteomes" id="UP000054018">
    <property type="component" value="Unassembled WGS sequence"/>
</dbReference>
<gene>
    <name evidence="2" type="ORF">PISMIDRAFT_104664</name>
</gene>
<dbReference type="InterPro" id="IPR036610">
    <property type="entry name" value="PEBP-like_sf"/>
</dbReference>
<reference evidence="2 3" key="1">
    <citation type="submission" date="2014-04" db="EMBL/GenBank/DDBJ databases">
        <authorList>
            <consortium name="DOE Joint Genome Institute"/>
            <person name="Kuo A."/>
            <person name="Kohler A."/>
            <person name="Costa M.D."/>
            <person name="Nagy L.G."/>
            <person name="Floudas D."/>
            <person name="Copeland A."/>
            <person name="Barry K.W."/>
            <person name="Cichocki N."/>
            <person name="Veneault-Fourrey C."/>
            <person name="LaButti K."/>
            <person name="Lindquist E.A."/>
            <person name="Lipzen A."/>
            <person name="Lundell T."/>
            <person name="Morin E."/>
            <person name="Murat C."/>
            <person name="Sun H."/>
            <person name="Tunlid A."/>
            <person name="Henrissat B."/>
            <person name="Grigoriev I.V."/>
            <person name="Hibbett D.S."/>
            <person name="Martin F."/>
            <person name="Nordberg H.P."/>
            <person name="Cantor M.N."/>
            <person name="Hua S.X."/>
        </authorList>
    </citation>
    <scope>NUCLEOTIDE SEQUENCE [LARGE SCALE GENOMIC DNA]</scope>
    <source>
        <strain evidence="2 3">441</strain>
    </source>
</reference>
<dbReference type="PANTHER" id="PTHR11362">
    <property type="entry name" value="PHOSPHATIDYLETHANOLAMINE-BINDING PROTEIN"/>
    <property type="match status" value="1"/>
</dbReference>
<dbReference type="AlphaFoldDB" id="A0A0C9YWB1"/>
<evidence type="ECO:0008006" key="4">
    <source>
        <dbReference type="Google" id="ProtNLM"/>
    </source>
</evidence>
<dbReference type="HOGENOM" id="CLU_043994_3_1_1"/>
<dbReference type="InterPro" id="IPR008914">
    <property type="entry name" value="PEBP"/>
</dbReference>
<comment type="similarity">
    <text evidence="1">Belongs to the phosphatidylethanolamine-binding protein family.</text>
</comment>
<keyword evidence="3" id="KW-1185">Reference proteome</keyword>
<dbReference type="GO" id="GO:0046578">
    <property type="term" value="P:regulation of Ras protein signal transduction"/>
    <property type="evidence" value="ECO:0007669"/>
    <property type="project" value="TreeGrafter"/>
</dbReference>
<sequence length="199" mass="21820">MIDSFGEVEHALIEADIIPEVVPSRFGPEALLVVSWPTGKEATLGNTLTALDTALAPSISFTPMITQAPYDEVSYTLVMTDPDAPSRKNPRLAQWRHWVVTGIKAPHPTEAVSGHLSACFTEPPVTPYYCPAPPPGTGPHRYVLLLYREPAIGLRIPSDAPERRNSPERRTKWDAAAFAEEYGLKLVAANFFYVVGPEP</sequence>
<organism evidence="2 3">
    <name type="scientific">Pisolithus microcarpus 441</name>
    <dbReference type="NCBI Taxonomy" id="765257"/>
    <lineage>
        <taxon>Eukaryota</taxon>
        <taxon>Fungi</taxon>
        <taxon>Dikarya</taxon>
        <taxon>Basidiomycota</taxon>
        <taxon>Agaricomycotina</taxon>
        <taxon>Agaricomycetes</taxon>
        <taxon>Agaricomycetidae</taxon>
        <taxon>Boletales</taxon>
        <taxon>Sclerodermatineae</taxon>
        <taxon>Pisolithaceae</taxon>
        <taxon>Pisolithus</taxon>
    </lineage>
</organism>
<dbReference type="InterPro" id="IPR035810">
    <property type="entry name" value="PEBP_euk"/>
</dbReference>
<dbReference type="Pfam" id="PF01161">
    <property type="entry name" value="PBP"/>
    <property type="match status" value="1"/>
</dbReference>
<dbReference type="EMBL" id="KN833756">
    <property type="protein sequence ID" value="KIK21036.1"/>
    <property type="molecule type" value="Genomic_DNA"/>
</dbReference>
<name>A0A0C9YWB1_9AGAM</name>
<dbReference type="Gene3D" id="3.90.280.10">
    <property type="entry name" value="PEBP-like"/>
    <property type="match status" value="1"/>
</dbReference>
<dbReference type="OrthoDB" id="2506647at2759"/>
<reference evidence="3" key="2">
    <citation type="submission" date="2015-01" db="EMBL/GenBank/DDBJ databases">
        <title>Evolutionary Origins and Diversification of the Mycorrhizal Mutualists.</title>
        <authorList>
            <consortium name="DOE Joint Genome Institute"/>
            <consortium name="Mycorrhizal Genomics Consortium"/>
            <person name="Kohler A."/>
            <person name="Kuo A."/>
            <person name="Nagy L.G."/>
            <person name="Floudas D."/>
            <person name="Copeland A."/>
            <person name="Barry K.W."/>
            <person name="Cichocki N."/>
            <person name="Veneault-Fourrey C."/>
            <person name="LaButti K."/>
            <person name="Lindquist E.A."/>
            <person name="Lipzen A."/>
            <person name="Lundell T."/>
            <person name="Morin E."/>
            <person name="Murat C."/>
            <person name="Riley R."/>
            <person name="Ohm R."/>
            <person name="Sun H."/>
            <person name="Tunlid A."/>
            <person name="Henrissat B."/>
            <person name="Grigoriev I.V."/>
            <person name="Hibbett D.S."/>
            <person name="Martin F."/>
        </authorList>
    </citation>
    <scope>NUCLEOTIDE SEQUENCE [LARGE SCALE GENOMIC DNA]</scope>
    <source>
        <strain evidence="3">441</strain>
    </source>
</reference>
<accession>A0A0C9YWB1</accession>
<proteinExistence type="inferred from homology"/>
<evidence type="ECO:0000313" key="3">
    <source>
        <dbReference type="Proteomes" id="UP000054018"/>
    </source>
</evidence>
<dbReference type="GO" id="GO:0030414">
    <property type="term" value="F:peptidase inhibitor activity"/>
    <property type="evidence" value="ECO:0007669"/>
    <property type="project" value="TreeGrafter"/>
</dbReference>
<evidence type="ECO:0000256" key="1">
    <source>
        <dbReference type="ARBA" id="ARBA00007091"/>
    </source>
</evidence>
<dbReference type="CDD" id="cd00866">
    <property type="entry name" value="PEBP_euk"/>
    <property type="match status" value="1"/>
</dbReference>
<dbReference type="SUPFAM" id="SSF49777">
    <property type="entry name" value="PEBP-like"/>
    <property type="match status" value="1"/>
</dbReference>
<dbReference type="PANTHER" id="PTHR11362:SF148">
    <property type="entry name" value="CARBOXYPEPTIDASE Y INHIBITOR"/>
    <property type="match status" value="1"/>
</dbReference>
<dbReference type="PROSITE" id="PS01220">
    <property type="entry name" value="PBP"/>
    <property type="match status" value="1"/>
</dbReference>
<dbReference type="InterPro" id="IPR001858">
    <property type="entry name" value="Phosphatidylethanolamine-bd_CS"/>
</dbReference>
<protein>
    <recommendedName>
        <fullName evidence="4">Phosphatidylethanolamine-binding protein</fullName>
    </recommendedName>
</protein>